<evidence type="ECO:0000256" key="2">
    <source>
        <dbReference type="ARBA" id="ARBA00023125"/>
    </source>
</evidence>
<dbReference type="PRINTS" id="PR00035">
    <property type="entry name" value="HTHGNTR"/>
</dbReference>
<dbReference type="CDD" id="cd07377">
    <property type="entry name" value="WHTH_GntR"/>
    <property type="match status" value="1"/>
</dbReference>
<dbReference type="Gene3D" id="1.20.120.530">
    <property type="entry name" value="GntR ligand-binding domain-like"/>
    <property type="match status" value="1"/>
</dbReference>
<reference evidence="5 6" key="1">
    <citation type="submission" date="2006-06" db="EMBL/GenBank/DDBJ databases">
        <title>Complete sequence of Rubrobacter xylanophilus DSM 9941.</title>
        <authorList>
            <consortium name="US DOE Joint Genome Institute"/>
            <person name="Copeland A."/>
            <person name="Lucas S."/>
            <person name="Lapidus A."/>
            <person name="Barry K."/>
            <person name="Detter J.C."/>
            <person name="Glavina del Rio T."/>
            <person name="Hammon N."/>
            <person name="Israni S."/>
            <person name="Dalin E."/>
            <person name="Tice H."/>
            <person name="Pitluck S."/>
            <person name="Munk A.C."/>
            <person name="Brettin T."/>
            <person name="Bruce D."/>
            <person name="Han C."/>
            <person name="Tapia R."/>
            <person name="Gilna P."/>
            <person name="Schmutz J."/>
            <person name="Larimer F."/>
            <person name="Land M."/>
            <person name="Hauser L."/>
            <person name="Kyrpides N."/>
            <person name="Lykidis A."/>
            <person name="da Costa M.S."/>
            <person name="Rainey F.A."/>
            <person name="Empadinhas N."/>
            <person name="Jolivet E."/>
            <person name="Battista J.R."/>
            <person name="Richardson P."/>
        </authorList>
    </citation>
    <scope>NUCLEOTIDE SEQUENCE [LARGE SCALE GENOMIC DNA]</scope>
    <source>
        <strain evidence="6">DSM 9941 / NBRC 16129 / PRD-1</strain>
    </source>
</reference>
<dbReference type="SUPFAM" id="SSF46785">
    <property type="entry name" value="Winged helix' DNA-binding domain"/>
    <property type="match status" value="1"/>
</dbReference>
<dbReference type="SUPFAM" id="SSF48008">
    <property type="entry name" value="GntR ligand-binding domain-like"/>
    <property type="match status" value="1"/>
</dbReference>
<evidence type="ECO:0000256" key="3">
    <source>
        <dbReference type="ARBA" id="ARBA00023163"/>
    </source>
</evidence>
<dbReference type="Pfam" id="PF00392">
    <property type="entry name" value="GntR"/>
    <property type="match status" value="1"/>
</dbReference>
<proteinExistence type="predicted"/>
<dbReference type="PANTHER" id="PTHR43537">
    <property type="entry name" value="TRANSCRIPTIONAL REGULATOR, GNTR FAMILY"/>
    <property type="match status" value="1"/>
</dbReference>
<name>Q1ASX2_RUBXD</name>
<dbReference type="InterPro" id="IPR000524">
    <property type="entry name" value="Tscrpt_reg_HTH_GntR"/>
</dbReference>
<dbReference type="InterPro" id="IPR036388">
    <property type="entry name" value="WH-like_DNA-bd_sf"/>
</dbReference>
<dbReference type="GO" id="GO:0003700">
    <property type="term" value="F:DNA-binding transcription factor activity"/>
    <property type="evidence" value="ECO:0007669"/>
    <property type="project" value="InterPro"/>
</dbReference>
<dbReference type="Gene3D" id="1.10.10.10">
    <property type="entry name" value="Winged helix-like DNA-binding domain superfamily/Winged helix DNA-binding domain"/>
    <property type="match status" value="1"/>
</dbReference>
<dbReference type="InterPro" id="IPR036390">
    <property type="entry name" value="WH_DNA-bd_sf"/>
</dbReference>
<protein>
    <submittedName>
        <fullName evidence="5">Transcriptional regulator, GntR family</fullName>
    </submittedName>
</protein>
<evidence type="ECO:0000256" key="1">
    <source>
        <dbReference type="ARBA" id="ARBA00023015"/>
    </source>
</evidence>
<dbReference type="PANTHER" id="PTHR43537:SF5">
    <property type="entry name" value="UXU OPERON TRANSCRIPTIONAL REGULATOR"/>
    <property type="match status" value="1"/>
</dbReference>
<keyword evidence="3" id="KW-0804">Transcription</keyword>
<dbReference type="Proteomes" id="UP000006637">
    <property type="component" value="Chromosome"/>
</dbReference>
<dbReference type="RefSeq" id="WP_011565515.1">
    <property type="nucleotide sequence ID" value="NC_008148.1"/>
</dbReference>
<dbReference type="SMART" id="SM00895">
    <property type="entry name" value="FCD"/>
    <property type="match status" value="1"/>
</dbReference>
<dbReference type="AlphaFoldDB" id="Q1ASX2"/>
<evidence type="ECO:0000259" key="4">
    <source>
        <dbReference type="PROSITE" id="PS50949"/>
    </source>
</evidence>
<feature type="domain" description="HTH gntR-type" evidence="4">
    <location>
        <begin position="9"/>
        <end position="77"/>
    </location>
</feature>
<dbReference type="InterPro" id="IPR008920">
    <property type="entry name" value="TF_FadR/GntR_C"/>
</dbReference>
<evidence type="ECO:0000313" key="5">
    <source>
        <dbReference type="EMBL" id="ABG05506.1"/>
    </source>
</evidence>
<gene>
    <name evidence="5" type="ordered locus">Rxyl_2589</name>
</gene>
<dbReference type="KEGG" id="rxy:Rxyl_2589"/>
<sequence length="233" mass="26041">MFRPVSDRRALGERVISQIADAVIRGELRPGQRLPTERELAEQFGVSRTVVRDAIKTLSGRGMLRVRQGSGIFVSTSEERLEQELALLPLEGAGLRDLFEVRKVLEAQAAEWAAQRRSSHHVERLAQILREARGHREDPAALSERDARFHVAVAESSQNLVLVRVMLTLLDLLAASRLRSLGIPGRPQLSLEQHERVLEAIERRDPQGARRAMLFHLASVEAAIFSREGGEEG</sequence>
<dbReference type="PhylomeDB" id="Q1ASX2"/>
<keyword evidence="6" id="KW-1185">Reference proteome</keyword>
<accession>Q1ASX2</accession>
<evidence type="ECO:0000313" key="6">
    <source>
        <dbReference type="Proteomes" id="UP000006637"/>
    </source>
</evidence>
<dbReference type="GO" id="GO:0003677">
    <property type="term" value="F:DNA binding"/>
    <property type="evidence" value="ECO:0007669"/>
    <property type="project" value="UniProtKB-KW"/>
</dbReference>
<dbReference type="EMBL" id="CP000386">
    <property type="protein sequence ID" value="ABG05506.1"/>
    <property type="molecule type" value="Genomic_DNA"/>
</dbReference>
<dbReference type="InterPro" id="IPR011711">
    <property type="entry name" value="GntR_C"/>
</dbReference>
<dbReference type="SMART" id="SM00345">
    <property type="entry name" value="HTH_GNTR"/>
    <property type="match status" value="1"/>
</dbReference>
<keyword evidence="1" id="KW-0805">Transcription regulation</keyword>
<dbReference type="HOGENOM" id="CLU_017584_9_3_11"/>
<dbReference type="STRING" id="266117.Rxyl_2589"/>
<dbReference type="Pfam" id="PF07729">
    <property type="entry name" value="FCD"/>
    <property type="match status" value="1"/>
</dbReference>
<dbReference type="PROSITE" id="PS50949">
    <property type="entry name" value="HTH_GNTR"/>
    <property type="match status" value="1"/>
</dbReference>
<keyword evidence="2" id="KW-0238">DNA-binding</keyword>
<organism evidence="5 6">
    <name type="scientific">Rubrobacter xylanophilus (strain DSM 9941 / JCM 11954 / NBRC 16129 / PRD-1)</name>
    <dbReference type="NCBI Taxonomy" id="266117"/>
    <lineage>
        <taxon>Bacteria</taxon>
        <taxon>Bacillati</taxon>
        <taxon>Actinomycetota</taxon>
        <taxon>Rubrobacteria</taxon>
        <taxon>Rubrobacterales</taxon>
        <taxon>Rubrobacteraceae</taxon>
        <taxon>Rubrobacter</taxon>
    </lineage>
</organism>
<dbReference type="eggNOG" id="COG2186">
    <property type="taxonomic scope" value="Bacteria"/>
</dbReference>